<keyword evidence="6 10" id="KW-0067">ATP-binding</keyword>
<feature type="transmembrane region" description="Helical" evidence="10">
    <location>
        <begin position="690"/>
        <end position="706"/>
    </location>
</feature>
<dbReference type="InterPro" id="IPR044492">
    <property type="entry name" value="P_typ_ATPase_HD_dom"/>
</dbReference>
<keyword evidence="8 10" id="KW-1133">Transmembrane helix</keyword>
<evidence type="ECO:0000256" key="6">
    <source>
        <dbReference type="ARBA" id="ARBA00022840"/>
    </source>
</evidence>
<evidence type="ECO:0000256" key="7">
    <source>
        <dbReference type="ARBA" id="ARBA00022967"/>
    </source>
</evidence>
<evidence type="ECO:0000259" key="11">
    <source>
        <dbReference type="PROSITE" id="PS50846"/>
    </source>
</evidence>
<dbReference type="PRINTS" id="PR00119">
    <property type="entry name" value="CATATPASE"/>
</dbReference>
<sequence>MKTTQSNTQQFVITDMNCQACANRLEKVLNKNPAVDSAQVNFATETLSISYHDADTQDVVSWIKKAGFTGKPLEEMKDVSQKPDFPYELLLLWLLSAPFWFGMVGMMVGSHALMPPVWLQFVLASVVQFAFGWRFYRGAWASLRGGLANMDVLVALGTTAIWAYSTYIWATYGEHGSHGVVYFEASVMIIAFVSLGKYLEMRTKKDSLNSLSSLMNLVPKTAMRRYGDDWQIVDVDKIKHDDVLLARVGDRIAVDGIMTVGTGVLDEAHLTGESESPPKSVGDSVMAGSIVTHGSFEYRAVAMGDQTALADMITALHEAQGSKANIARLADRITGVFVPVVVSIAFGVLAINWFLLGSFEVALMRAVAVLVIACPCALGLATPAAITAGMGVAARHGVRFKDAPSLEMAGHIDTMIFDKTGTLTMGRPEIRVALVTNKLTYDEALAITASIEQYAMHPLANSIVKSALDKGLALSSLKEPQTFVGRGISGDIDGIGLVKVGTPDFIGMSDFNQFIKNTPSEFTSFYTNDVDQSLGWNLWQICSVVTVSVNDQLIAVYALADVPKPDAKALLDRLRLQHVDVMILSGDRQSVTDSVAKALDVSLAYGEMSPKDKATKINELKDKGRTVAMIGDGVNDAPAMAAAQASFSVHDASSVAKYAASAELMGDSLIGAYHAQKIAKATLRTIKQNLFFAFIYNIFGIGLAAFGLLNPIIAAAAMALSSICVLSNALRLKRLDLKDVHKA</sequence>
<evidence type="ECO:0000256" key="10">
    <source>
        <dbReference type="RuleBase" id="RU362081"/>
    </source>
</evidence>
<evidence type="ECO:0000256" key="9">
    <source>
        <dbReference type="ARBA" id="ARBA00023136"/>
    </source>
</evidence>
<name>A0ABW8U3I9_9GAMM</name>
<dbReference type="Proteomes" id="UP001624684">
    <property type="component" value="Unassembled WGS sequence"/>
</dbReference>
<dbReference type="Gene3D" id="2.70.150.10">
    <property type="entry name" value="Calcium-transporting ATPase, cytoplasmic transduction domain A"/>
    <property type="match status" value="1"/>
</dbReference>
<evidence type="ECO:0000313" key="13">
    <source>
        <dbReference type="Proteomes" id="UP001624684"/>
    </source>
</evidence>
<dbReference type="Pfam" id="PF00122">
    <property type="entry name" value="E1-E2_ATPase"/>
    <property type="match status" value="1"/>
</dbReference>
<feature type="transmembrane region" description="Helical" evidence="10">
    <location>
        <begin position="712"/>
        <end position="732"/>
    </location>
</feature>
<comment type="caution">
    <text evidence="12">The sequence shown here is derived from an EMBL/GenBank/DDBJ whole genome shotgun (WGS) entry which is preliminary data.</text>
</comment>
<dbReference type="PANTHER" id="PTHR43520">
    <property type="entry name" value="ATP7, ISOFORM B"/>
    <property type="match status" value="1"/>
</dbReference>
<evidence type="ECO:0000256" key="4">
    <source>
        <dbReference type="ARBA" id="ARBA00022723"/>
    </source>
</evidence>
<dbReference type="InterPro" id="IPR017969">
    <property type="entry name" value="Heavy-metal-associated_CS"/>
</dbReference>
<dbReference type="SUPFAM" id="SSF55008">
    <property type="entry name" value="HMA, heavy metal-associated domain"/>
    <property type="match status" value="1"/>
</dbReference>
<dbReference type="SFLD" id="SFLDG00002">
    <property type="entry name" value="C1.7:_P-type_atpase_like"/>
    <property type="match status" value="1"/>
</dbReference>
<dbReference type="SFLD" id="SFLDS00003">
    <property type="entry name" value="Haloacid_Dehalogenase"/>
    <property type="match status" value="1"/>
</dbReference>
<comment type="similarity">
    <text evidence="2 10">Belongs to the cation transport ATPase (P-type) (TC 3.A.3) family. Type IB subfamily.</text>
</comment>
<dbReference type="RefSeq" id="WP_407068425.1">
    <property type="nucleotide sequence ID" value="NZ_JBJJXE010000001.1"/>
</dbReference>
<feature type="transmembrane region" description="Helical" evidence="10">
    <location>
        <begin position="90"/>
        <end position="111"/>
    </location>
</feature>
<dbReference type="SUPFAM" id="SSF81665">
    <property type="entry name" value="Calcium ATPase, transmembrane domain M"/>
    <property type="match status" value="1"/>
</dbReference>
<dbReference type="InterPro" id="IPR023299">
    <property type="entry name" value="ATPase_P-typ_cyto_dom_N"/>
</dbReference>
<dbReference type="NCBIfam" id="TIGR01525">
    <property type="entry name" value="ATPase-IB_hvy"/>
    <property type="match status" value="1"/>
</dbReference>
<dbReference type="PRINTS" id="PR00943">
    <property type="entry name" value="CUATPASE"/>
</dbReference>
<dbReference type="CDD" id="cd00371">
    <property type="entry name" value="HMA"/>
    <property type="match status" value="1"/>
</dbReference>
<dbReference type="Gene3D" id="3.40.1110.10">
    <property type="entry name" value="Calcium-transporting ATPase, cytoplasmic domain N"/>
    <property type="match status" value="1"/>
</dbReference>
<dbReference type="InterPro" id="IPR001757">
    <property type="entry name" value="P_typ_ATPase"/>
</dbReference>
<evidence type="ECO:0000256" key="2">
    <source>
        <dbReference type="ARBA" id="ARBA00006024"/>
    </source>
</evidence>
<dbReference type="Pfam" id="PF00702">
    <property type="entry name" value="Hydrolase"/>
    <property type="match status" value="1"/>
</dbReference>
<feature type="transmembrane region" description="Helical" evidence="10">
    <location>
        <begin position="333"/>
        <end position="355"/>
    </location>
</feature>
<evidence type="ECO:0000313" key="12">
    <source>
        <dbReference type="EMBL" id="MFL1731559.1"/>
    </source>
</evidence>
<dbReference type="Gene3D" id="3.30.70.100">
    <property type="match status" value="1"/>
</dbReference>
<dbReference type="PROSITE" id="PS50846">
    <property type="entry name" value="HMA_2"/>
    <property type="match status" value="1"/>
</dbReference>
<accession>A0ABW8U3I9</accession>
<dbReference type="InterPro" id="IPR036163">
    <property type="entry name" value="HMA_dom_sf"/>
</dbReference>
<comment type="subcellular location">
    <subcellularLocation>
        <location evidence="10">Cell membrane</location>
    </subcellularLocation>
    <subcellularLocation>
        <location evidence="1">Endomembrane system</location>
        <topology evidence="1">Multi-pass membrane protein</topology>
    </subcellularLocation>
</comment>
<dbReference type="PROSITE" id="PS01047">
    <property type="entry name" value="HMA_1"/>
    <property type="match status" value="1"/>
</dbReference>
<dbReference type="PANTHER" id="PTHR43520:SF8">
    <property type="entry name" value="P-TYPE CU(+) TRANSPORTER"/>
    <property type="match status" value="1"/>
</dbReference>
<dbReference type="InterPro" id="IPR059000">
    <property type="entry name" value="ATPase_P-type_domA"/>
</dbReference>
<dbReference type="Pfam" id="PF00403">
    <property type="entry name" value="HMA"/>
    <property type="match status" value="1"/>
</dbReference>
<keyword evidence="3 10" id="KW-0812">Transmembrane</keyword>
<organism evidence="12 13">
    <name type="scientific">Moraxella oculi</name>
    <dbReference type="NCBI Taxonomy" id="2940516"/>
    <lineage>
        <taxon>Bacteria</taxon>
        <taxon>Pseudomonadati</taxon>
        <taxon>Pseudomonadota</taxon>
        <taxon>Gammaproteobacteria</taxon>
        <taxon>Moraxellales</taxon>
        <taxon>Moraxellaceae</taxon>
        <taxon>Moraxella</taxon>
    </lineage>
</organism>
<dbReference type="InterPro" id="IPR008250">
    <property type="entry name" value="ATPase_P-typ_transduc_dom_A_sf"/>
</dbReference>
<evidence type="ECO:0000256" key="3">
    <source>
        <dbReference type="ARBA" id="ARBA00022692"/>
    </source>
</evidence>
<keyword evidence="10" id="KW-1003">Cell membrane</keyword>
<feature type="domain" description="HMA" evidence="11">
    <location>
        <begin position="7"/>
        <end position="71"/>
    </location>
</feature>
<dbReference type="InterPro" id="IPR027256">
    <property type="entry name" value="P-typ_ATPase_IB"/>
</dbReference>
<evidence type="ECO:0000256" key="1">
    <source>
        <dbReference type="ARBA" id="ARBA00004127"/>
    </source>
</evidence>
<feature type="transmembrane region" description="Helical" evidence="10">
    <location>
        <begin position="117"/>
        <end position="136"/>
    </location>
</feature>
<dbReference type="SFLD" id="SFLDF00027">
    <property type="entry name" value="p-type_atpase"/>
    <property type="match status" value="1"/>
</dbReference>
<feature type="transmembrane region" description="Helical" evidence="10">
    <location>
        <begin position="367"/>
        <end position="393"/>
    </location>
</feature>
<dbReference type="InterPro" id="IPR023298">
    <property type="entry name" value="ATPase_P-typ_TM_dom_sf"/>
</dbReference>
<dbReference type="InterPro" id="IPR018303">
    <property type="entry name" value="ATPase_P-typ_P_site"/>
</dbReference>
<dbReference type="NCBIfam" id="TIGR01494">
    <property type="entry name" value="ATPase_P-type"/>
    <property type="match status" value="2"/>
</dbReference>
<protein>
    <submittedName>
        <fullName evidence="12">Heavy metal translocating P-type ATPase</fullName>
    </submittedName>
</protein>
<dbReference type="SUPFAM" id="SSF81660">
    <property type="entry name" value="Metal cation-transporting ATPase, ATP-binding domain N"/>
    <property type="match status" value="1"/>
</dbReference>
<feature type="transmembrane region" description="Helical" evidence="10">
    <location>
        <begin position="148"/>
        <end position="169"/>
    </location>
</feature>
<dbReference type="InterPro" id="IPR006121">
    <property type="entry name" value="HMA_dom"/>
</dbReference>
<dbReference type="SUPFAM" id="SSF56784">
    <property type="entry name" value="HAD-like"/>
    <property type="match status" value="1"/>
</dbReference>
<feature type="transmembrane region" description="Helical" evidence="10">
    <location>
        <begin position="181"/>
        <end position="199"/>
    </location>
</feature>
<keyword evidence="9 10" id="KW-0472">Membrane</keyword>
<dbReference type="InterPro" id="IPR036412">
    <property type="entry name" value="HAD-like_sf"/>
</dbReference>
<proteinExistence type="inferred from homology"/>
<dbReference type="EMBL" id="JBJJXE010000001">
    <property type="protein sequence ID" value="MFL1731559.1"/>
    <property type="molecule type" value="Genomic_DNA"/>
</dbReference>
<reference evidence="12 13" key="1">
    <citation type="submission" date="2024-11" db="EMBL/GenBank/DDBJ databases">
        <title>First Report of Moraxella oculi in Brazil in an Infectious Bovine Keratoconjunctivitis Outbreak.</title>
        <authorList>
            <person name="Carvalho C.V."/>
            <person name="Domingues R."/>
            <person name="Coutinho C."/>
            <person name="Honorio N.T.B.S."/>
            <person name="Faza D.R.L.R."/>
            <person name="Carvalho W.A."/>
            <person name="Machado A.B.F."/>
            <person name="Martins M.F."/>
            <person name="Gaspar E.B."/>
        </authorList>
    </citation>
    <scope>NUCLEOTIDE SEQUENCE [LARGE SCALE GENOMIC DNA]</scope>
    <source>
        <strain evidence="12 13">2117LE</strain>
    </source>
</reference>
<evidence type="ECO:0000256" key="5">
    <source>
        <dbReference type="ARBA" id="ARBA00022741"/>
    </source>
</evidence>
<keyword evidence="5 10" id="KW-0547">Nucleotide-binding</keyword>
<evidence type="ECO:0000256" key="8">
    <source>
        <dbReference type="ARBA" id="ARBA00022989"/>
    </source>
</evidence>
<keyword evidence="7" id="KW-1278">Translocase</keyword>
<keyword evidence="4 10" id="KW-0479">Metal-binding</keyword>
<dbReference type="Gene3D" id="3.40.50.1000">
    <property type="entry name" value="HAD superfamily/HAD-like"/>
    <property type="match status" value="1"/>
</dbReference>
<dbReference type="PROSITE" id="PS00154">
    <property type="entry name" value="ATPASE_E1_E2"/>
    <property type="match status" value="1"/>
</dbReference>
<dbReference type="InterPro" id="IPR023214">
    <property type="entry name" value="HAD_sf"/>
</dbReference>
<gene>
    <name evidence="12" type="ORF">ACJHVH_00885</name>
</gene>
<keyword evidence="13" id="KW-1185">Reference proteome</keyword>
<dbReference type="SUPFAM" id="SSF81653">
    <property type="entry name" value="Calcium ATPase, transduction domain A"/>
    <property type="match status" value="1"/>
</dbReference>